<evidence type="ECO:0000256" key="1">
    <source>
        <dbReference type="ARBA" id="ARBA00004141"/>
    </source>
</evidence>
<keyword evidence="3 9" id="KW-0812">Transmembrane</keyword>
<evidence type="ECO:0000256" key="11">
    <source>
        <dbReference type="SAM" id="Phobius"/>
    </source>
</evidence>
<feature type="compositionally biased region" description="Low complexity" evidence="10">
    <location>
        <begin position="528"/>
        <end position="544"/>
    </location>
</feature>
<dbReference type="PANTHER" id="PTHR24235">
    <property type="entry name" value="NEUROPEPTIDE Y RECEPTOR"/>
    <property type="match status" value="1"/>
</dbReference>
<evidence type="ECO:0000313" key="13">
    <source>
        <dbReference type="EMBL" id="KAH9422832.1"/>
    </source>
</evidence>
<keyword evidence="14" id="KW-1185">Reference proteome</keyword>
<evidence type="ECO:0000256" key="6">
    <source>
        <dbReference type="ARBA" id="ARBA00023136"/>
    </source>
</evidence>
<evidence type="ECO:0000256" key="4">
    <source>
        <dbReference type="ARBA" id="ARBA00022989"/>
    </source>
</evidence>
<dbReference type="Proteomes" id="UP000887458">
    <property type="component" value="Unassembled WGS sequence"/>
</dbReference>
<evidence type="ECO:0000259" key="12">
    <source>
        <dbReference type="PROSITE" id="PS50262"/>
    </source>
</evidence>
<dbReference type="PANTHER" id="PTHR24235:SF29">
    <property type="entry name" value="GH23382P"/>
    <property type="match status" value="1"/>
</dbReference>
<keyword evidence="5 9" id="KW-0297">G-protein coupled receptor</keyword>
<feature type="domain" description="G-protein coupled receptors family 1 profile" evidence="12">
    <location>
        <begin position="168"/>
        <end position="408"/>
    </location>
</feature>
<comment type="caution">
    <text evidence="13">The sequence shown here is derived from an EMBL/GenBank/DDBJ whole genome shotgun (WGS) entry which is preliminary data.</text>
</comment>
<evidence type="ECO:0000256" key="5">
    <source>
        <dbReference type="ARBA" id="ARBA00023040"/>
    </source>
</evidence>
<feature type="transmembrane region" description="Helical" evidence="11">
    <location>
        <begin position="155"/>
        <end position="177"/>
    </location>
</feature>
<sequence length="703" mass="78450">MANMMELSNNAGNDKTTLFDTNQMFTTEQPIIDSKELNIFFNRNDEYNNSTSSKALLLSRAIWLALKKENIFLGNNTETIANDIATTLLEEIADGINQTFVNQTSLSTKGDDFPLPIITSRIAAIANKQTTQSSSSSSTTATTEDEDFYRHLITVIAYSLIIIVSLCGNSLVLKMILTKKKLQTTTNILIAWLAVSDLLTTTLNIPFNVARFIFMNYPFPSLFCKLVPFIQVMCVYVSTFTMGVIALHRYMTVTSATSTTTTRSSMGGSGAGTSSSNTIFYHPLLLHGSFCLCIIMTIVWFLAGLLATPHSMFNQIVYVPYQNRTYIRCRAEYPQVDFNLRLTLSVEAFLTQYLIPLGLICVLYIKIGLVVAKQGRFAQKANSQRRMEQDSARRRRLAMVSPFIYCWLNESFRKGATKMIIFICCCCCPRIRRQFLLKRNINEFVPSVGGSGVGGVITGGCVVTIGIASSSSPINTLTTATATTTTQNRQTNQQNQTIKNDHSGNVNKQNNSINDHPDTSGCQLSSVNNNNNQNDQNPNDNNGNRTRKIHRRKFHKLRSISLRNKNPAKSIATTTTAAVAVMNVNSNNNRMKYKYKKNASATAVKINEPTENQCHYNDDQTEINNNNILGCKHEKVNDVKKRSKHQNQSSTLQLDSRPRSYVNNNNDEEIINENNNSSNGNDDSVTNQIVPAKTTTTIKTTYV</sequence>
<comment type="subcellular location">
    <subcellularLocation>
        <location evidence="1">Membrane</location>
        <topology evidence="1">Multi-pass membrane protein</topology>
    </subcellularLocation>
</comment>
<organism evidence="13 14">
    <name type="scientific">Dermatophagoides pteronyssinus</name>
    <name type="common">European house dust mite</name>
    <dbReference type="NCBI Taxonomy" id="6956"/>
    <lineage>
        <taxon>Eukaryota</taxon>
        <taxon>Metazoa</taxon>
        <taxon>Ecdysozoa</taxon>
        <taxon>Arthropoda</taxon>
        <taxon>Chelicerata</taxon>
        <taxon>Arachnida</taxon>
        <taxon>Acari</taxon>
        <taxon>Acariformes</taxon>
        <taxon>Sarcoptiformes</taxon>
        <taxon>Astigmata</taxon>
        <taxon>Psoroptidia</taxon>
        <taxon>Analgoidea</taxon>
        <taxon>Pyroglyphidae</taxon>
        <taxon>Dermatophagoidinae</taxon>
        <taxon>Dermatophagoides</taxon>
    </lineage>
</organism>
<feature type="transmembrane region" description="Helical" evidence="11">
    <location>
        <begin position="284"/>
        <end position="303"/>
    </location>
</feature>
<dbReference type="PROSITE" id="PS00237">
    <property type="entry name" value="G_PROTEIN_RECEP_F1_1"/>
    <property type="match status" value="1"/>
</dbReference>
<proteinExistence type="inferred from homology"/>
<accession>A0ABQ8JK63</accession>
<dbReference type="EMBL" id="NJHN03000035">
    <property type="protein sequence ID" value="KAH9422832.1"/>
    <property type="molecule type" value="Genomic_DNA"/>
</dbReference>
<feature type="compositionally biased region" description="Low complexity" evidence="10">
    <location>
        <begin position="672"/>
        <end position="684"/>
    </location>
</feature>
<dbReference type="PRINTS" id="PR01012">
    <property type="entry name" value="NRPEPTIDEYR"/>
</dbReference>
<evidence type="ECO:0000313" key="14">
    <source>
        <dbReference type="Proteomes" id="UP000887458"/>
    </source>
</evidence>
<keyword evidence="6 11" id="KW-0472">Membrane</keyword>
<feature type="transmembrane region" description="Helical" evidence="11">
    <location>
        <begin position="353"/>
        <end position="372"/>
    </location>
</feature>
<dbReference type="SUPFAM" id="SSF81321">
    <property type="entry name" value="Family A G protein-coupled receptor-like"/>
    <property type="match status" value="1"/>
</dbReference>
<dbReference type="InterPro" id="IPR017452">
    <property type="entry name" value="GPCR_Rhodpsn_7TM"/>
</dbReference>
<keyword evidence="8 9" id="KW-0807">Transducer</keyword>
<protein>
    <submittedName>
        <fullName evidence="13">Neuropeptide Y receptor</fullName>
    </submittedName>
</protein>
<feature type="compositionally biased region" description="Low complexity" evidence="10">
    <location>
        <begin position="483"/>
        <end position="497"/>
    </location>
</feature>
<evidence type="ECO:0000256" key="3">
    <source>
        <dbReference type="ARBA" id="ARBA00022692"/>
    </source>
</evidence>
<dbReference type="Pfam" id="PF00001">
    <property type="entry name" value="7tm_1"/>
    <property type="match status" value="2"/>
</dbReference>
<feature type="transmembrane region" description="Helical" evidence="11">
    <location>
        <begin position="189"/>
        <end position="214"/>
    </location>
</feature>
<keyword evidence="4 11" id="KW-1133">Transmembrane helix</keyword>
<name>A0ABQ8JK63_DERPT</name>
<dbReference type="InterPro" id="IPR000611">
    <property type="entry name" value="NPY_rcpt"/>
</dbReference>
<dbReference type="InterPro" id="IPR000276">
    <property type="entry name" value="GPCR_Rhodpsn"/>
</dbReference>
<feature type="region of interest" description="Disordered" evidence="10">
    <location>
        <begin position="483"/>
        <end position="548"/>
    </location>
</feature>
<gene>
    <name evidence="13" type="primary">GPR83_7</name>
    <name evidence="13" type="ORF">DERP_008095</name>
</gene>
<reference evidence="13 14" key="2">
    <citation type="journal article" date="2022" name="Mol. Biol. Evol.">
        <title>Comparative Genomics Reveals Insights into the Divergent Evolution of Astigmatic Mites and Household Pest Adaptations.</title>
        <authorList>
            <person name="Xiong Q."/>
            <person name="Wan A.T."/>
            <person name="Liu X."/>
            <person name="Fung C.S."/>
            <person name="Xiao X."/>
            <person name="Malainual N."/>
            <person name="Hou J."/>
            <person name="Wang L."/>
            <person name="Wang M."/>
            <person name="Yang K.Y."/>
            <person name="Cui Y."/>
            <person name="Leung E.L."/>
            <person name="Nong W."/>
            <person name="Shin S.K."/>
            <person name="Au S.W."/>
            <person name="Jeong K.Y."/>
            <person name="Chew F.T."/>
            <person name="Hui J.H."/>
            <person name="Leung T.F."/>
            <person name="Tungtrongchitr A."/>
            <person name="Zhong N."/>
            <person name="Liu Z."/>
            <person name="Tsui S.K."/>
        </authorList>
    </citation>
    <scope>NUCLEOTIDE SEQUENCE [LARGE SCALE GENOMIC DNA]</scope>
    <source>
        <strain evidence="13">Derp</strain>
    </source>
</reference>
<dbReference type="PROSITE" id="PS50262">
    <property type="entry name" value="G_PROTEIN_RECEP_F1_2"/>
    <property type="match status" value="1"/>
</dbReference>
<dbReference type="PRINTS" id="PR00237">
    <property type="entry name" value="GPCRRHODOPSN"/>
</dbReference>
<evidence type="ECO:0000256" key="9">
    <source>
        <dbReference type="RuleBase" id="RU000688"/>
    </source>
</evidence>
<dbReference type="Gene3D" id="1.20.1070.10">
    <property type="entry name" value="Rhodopsin 7-helix transmembrane proteins"/>
    <property type="match status" value="1"/>
</dbReference>
<evidence type="ECO:0000256" key="2">
    <source>
        <dbReference type="ARBA" id="ARBA00010663"/>
    </source>
</evidence>
<feature type="region of interest" description="Disordered" evidence="10">
    <location>
        <begin position="639"/>
        <end position="690"/>
    </location>
</feature>
<evidence type="ECO:0000256" key="7">
    <source>
        <dbReference type="ARBA" id="ARBA00023170"/>
    </source>
</evidence>
<feature type="compositionally biased region" description="Polar residues" evidence="10">
    <location>
        <begin position="503"/>
        <end position="527"/>
    </location>
</feature>
<evidence type="ECO:0000256" key="8">
    <source>
        <dbReference type="ARBA" id="ARBA00023224"/>
    </source>
</evidence>
<keyword evidence="7 9" id="KW-0675">Receptor</keyword>
<comment type="similarity">
    <text evidence="2 9">Belongs to the G-protein coupled receptor 1 family.</text>
</comment>
<reference evidence="13 14" key="1">
    <citation type="journal article" date="2018" name="J. Allergy Clin. Immunol.">
        <title>High-quality assembly of Dermatophagoides pteronyssinus genome and transcriptome reveals a wide range of novel allergens.</title>
        <authorList>
            <person name="Liu X.Y."/>
            <person name="Yang K.Y."/>
            <person name="Wang M.Q."/>
            <person name="Kwok J.S."/>
            <person name="Zeng X."/>
            <person name="Yang Z."/>
            <person name="Xiao X.J."/>
            <person name="Lau C.P."/>
            <person name="Li Y."/>
            <person name="Huang Z.M."/>
            <person name="Ba J.G."/>
            <person name="Yim A.K."/>
            <person name="Ouyang C.Y."/>
            <person name="Ngai S.M."/>
            <person name="Chan T.F."/>
            <person name="Leung E.L."/>
            <person name="Liu L."/>
            <person name="Liu Z.G."/>
            <person name="Tsui S.K."/>
        </authorList>
    </citation>
    <scope>NUCLEOTIDE SEQUENCE [LARGE SCALE GENOMIC DNA]</scope>
    <source>
        <strain evidence="13">Derp</strain>
    </source>
</reference>
<dbReference type="SMART" id="SM01381">
    <property type="entry name" value="7TM_GPCR_Srsx"/>
    <property type="match status" value="1"/>
</dbReference>
<evidence type="ECO:0000256" key="10">
    <source>
        <dbReference type="SAM" id="MobiDB-lite"/>
    </source>
</evidence>
<feature type="transmembrane region" description="Helical" evidence="11">
    <location>
        <begin position="226"/>
        <end position="247"/>
    </location>
</feature>